<feature type="compositionally biased region" description="Acidic residues" evidence="2">
    <location>
        <begin position="274"/>
        <end position="305"/>
    </location>
</feature>
<organism evidence="3 4">
    <name type="scientific">Marasmiellus scandens</name>
    <dbReference type="NCBI Taxonomy" id="2682957"/>
    <lineage>
        <taxon>Eukaryota</taxon>
        <taxon>Fungi</taxon>
        <taxon>Dikarya</taxon>
        <taxon>Basidiomycota</taxon>
        <taxon>Agaricomycotina</taxon>
        <taxon>Agaricomycetes</taxon>
        <taxon>Agaricomycetidae</taxon>
        <taxon>Agaricales</taxon>
        <taxon>Marasmiineae</taxon>
        <taxon>Omphalotaceae</taxon>
        <taxon>Marasmiellus</taxon>
    </lineage>
</organism>
<accession>A0ABR1K2G6</accession>
<evidence type="ECO:0000256" key="2">
    <source>
        <dbReference type="SAM" id="MobiDB-lite"/>
    </source>
</evidence>
<dbReference type="EMBL" id="JBANRG010000003">
    <property type="protein sequence ID" value="KAK7469401.1"/>
    <property type="molecule type" value="Genomic_DNA"/>
</dbReference>
<evidence type="ECO:0000256" key="1">
    <source>
        <dbReference type="SAM" id="Coils"/>
    </source>
</evidence>
<feature type="compositionally biased region" description="Polar residues" evidence="2">
    <location>
        <begin position="186"/>
        <end position="207"/>
    </location>
</feature>
<feature type="region of interest" description="Disordered" evidence="2">
    <location>
        <begin position="151"/>
        <end position="391"/>
    </location>
</feature>
<dbReference type="Proteomes" id="UP001498398">
    <property type="component" value="Unassembled WGS sequence"/>
</dbReference>
<proteinExistence type="predicted"/>
<feature type="compositionally biased region" description="Low complexity" evidence="2">
    <location>
        <begin position="161"/>
        <end position="176"/>
    </location>
</feature>
<reference evidence="3 4" key="1">
    <citation type="submission" date="2024-01" db="EMBL/GenBank/DDBJ databases">
        <title>A draft genome for the cacao thread blight pathogen Marasmiellus scandens.</title>
        <authorList>
            <person name="Baruah I.K."/>
            <person name="Leung J."/>
            <person name="Bukari Y."/>
            <person name="Amoako-Attah I."/>
            <person name="Meinhardt L.W."/>
            <person name="Bailey B.A."/>
            <person name="Cohen S.P."/>
        </authorList>
    </citation>
    <scope>NUCLEOTIDE SEQUENCE [LARGE SCALE GENOMIC DNA]</scope>
    <source>
        <strain evidence="3 4">GH-19</strain>
    </source>
</reference>
<keyword evidence="1" id="KW-0175">Coiled coil</keyword>
<comment type="caution">
    <text evidence="3">The sequence shown here is derived from an EMBL/GenBank/DDBJ whole genome shotgun (WGS) entry which is preliminary data.</text>
</comment>
<sequence>MENAHLSSQIADSFAQFSKEIHRTLEEAERKAQQDIARSVADALEARNERDNSNRLLHEAQMEIQQWKQEVVSLNAQLKQAETTTAHHLETIALLKRECNQWRDQSKNWQDHFLRVEQERCGLASKVEELNDKLHIQNQFTMGQAPLTPVSRYADHDVDDPPSTLPLSPSEPDTPSATRVKDGPPRTSTKKTPNPRTLTARSQPSSSKRSHAESFEDDAVPHAPVRKSLSTTTPRRPRDEDEEDETRASASHSAVPQSRLIRRVTAVVPVKQEEFEEEESIENSLVEEEEEEEEVEDEGDADYTEPEPKRRITKARSSKQSAKTIREPSEETSPAESEEDDELMITSQDQFQKSHTTPSHKRRPPTPGPAIPTAKRRKNNTAPKTGTKKRT</sequence>
<gene>
    <name evidence="3" type="ORF">VKT23_003875</name>
</gene>
<name>A0ABR1K2G6_9AGAR</name>
<evidence type="ECO:0000313" key="3">
    <source>
        <dbReference type="EMBL" id="KAK7469401.1"/>
    </source>
</evidence>
<feature type="compositionally biased region" description="Polar residues" evidence="2">
    <location>
        <begin position="345"/>
        <end position="357"/>
    </location>
</feature>
<protein>
    <submittedName>
        <fullName evidence="3">Uncharacterized protein</fullName>
    </submittedName>
</protein>
<keyword evidence="4" id="KW-1185">Reference proteome</keyword>
<evidence type="ECO:0000313" key="4">
    <source>
        <dbReference type="Proteomes" id="UP001498398"/>
    </source>
</evidence>
<feature type="coiled-coil region" evidence="1">
    <location>
        <begin position="43"/>
        <end position="84"/>
    </location>
</feature>